<name>A0A1L9PIC9_ASPVE</name>
<dbReference type="AlphaFoldDB" id="A0A1L9PIC9"/>
<keyword evidence="3" id="KW-1185">Reference proteome</keyword>
<dbReference type="EMBL" id="KV878128">
    <property type="protein sequence ID" value="OJJ01251.1"/>
    <property type="molecule type" value="Genomic_DNA"/>
</dbReference>
<feature type="region of interest" description="Disordered" evidence="1">
    <location>
        <begin position="1"/>
        <end position="64"/>
    </location>
</feature>
<dbReference type="Proteomes" id="UP000184073">
    <property type="component" value="Unassembled WGS sequence"/>
</dbReference>
<proteinExistence type="predicted"/>
<evidence type="ECO:0000313" key="3">
    <source>
        <dbReference type="Proteomes" id="UP000184073"/>
    </source>
</evidence>
<reference evidence="3" key="1">
    <citation type="journal article" date="2017" name="Genome Biol.">
        <title>Comparative genomics reveals high biological diversity and specific adaptations in the industrially and medically important fungal genus Aspergillus.</title>
        <authorList>
            <person name="de Vries R.P."/>
            <person name="Riley R."/>
            <person name="Wiebenga A."/>
            <person name="Aguilar-Osorio G."/>
            <person name="Amillis S."/>
            <person name="Uchima C.A."/>
            <person name="Anderluh G."/>
            <person name="Asadollahi M."/>
            <person name="Askin M."/>
            <person name="Barry K."/>
            <person name="Battaglia E."/>
            <person name="Bayram O."/>
            <person name="Benocci T."/>
            <person name="Braus-Stromeyer S.A."/>
            <person name="Caldana C."/>
            <person name="Canovas D."/>
            <person name="Cerqueira G.C."/>
            <person name="Chen F."/>
            <person name="Chen W."/>
            <person name="Choi C."/>
            <person name="Clum A."/>
            <person name="Dos Santos R.A."/>
            <person name="Damasio A.R."/>
            <person name="Diallinas G."/>
            <person name="Emri T."/>
            <person name="Fekete E."/>
            <person name="Flipphi M."/>
            <person name="Freyberg S."/>
            <person name="Gallo A."/>
            <person name="Gournas C."/>
            <person name="Habgood R."/>
            <person name="Hainaut M."/>
            <person name="Harispe M.L."/>
            <person name="Henrissat B."/>
            <person name="Hilden K.S."/>
            <person name="Hope R."/>
            <person name="Hossain A."/>
            <person name="Karabika E."/>
            <person name="Karaffa L."/>
            <person name="Karanyi Z."/>
            <person name="Krasevec N."/>
            <person name="Kuo A."/>
            <person name="Kusch H."/>
            <person name="LaButti K."/>
            <person name="Lagendijk E.L."/>
            <person name="Lapidus A."/>
            <person name="Levasseur A."/>
            <person name="Lindquist E."/>
            <person name="Lipzen A."/>
            <person name="Logrieco A.F."/>
            <person name="MacCabe A."/>
            <person name="Maekelae M.R."/>
            <person name="Malavazi I."/>
            <person name="Melin P."/>
            <person name="Meyer V."/>
            <person name="Mielnichuk N."/>
            <person name="Miskei M."/>
            <person name="Molnar A.P."/>
            <person name="Mule G."/>
            <person name="Ngan C.Y."/>
            <person name="Orejas M."/>
            <person name="Orosz E."/>
            <person name="Ouedraogo J.P."/>
            <person name="Overkamp K.M."/>
            <person name="Park H.-S."/>
            <person name="Perrone G."/>
            <person name="Piumi F."/>
            <person name="Punt P.J."/>
            <person name="Ram A.F."/>
            <person name="Ramon A."/>
            <person name="Rauscher S."/>
            <person name="Record E."/>
            <person name="Riano-Pachon D.M."/>
            <person name="Robert V."/>
            <person name="Roehrig J."/>
            <person name="Ruller R."/>
            <person name="Salamov A."/>
            <person name="Salih N.S."/>
            <person name="Samson R.A."/>
            <person name="Sandor E."/>
            <person name="Sanguinetti M."/>
            <person name="Schuetze T."/>
            <person name="Sepcic K."/>
            <person name="Shelest E."/>
            <person name="Sherlock G."/>
            <person name="Sophianopoulou V."/>
            <person name="Squina F.M."/>
            <person name="Sun H."/>
            <person name="Susca A."/>
            <person name="Todd R.B."/>
            <person name="Tsang A."/>
            <person name="Unkles S.E."/>
            <person name="van de Wiele N."/>
            <person name="van Rossen-Uffink D."/>
            <person name="Oliveira J.V."/>
            <person name="Vesth T.C."/>
            <person name="Visser J."/>
            <person name="Yu J.-H."/>
            <person name="Zhou M."/>
            <person name="Andersen M.R."/>
            <person name="Archer D.B."/>
            <person name="Baker S.E."/>
            <person name="Benoit I."/>
            <person name="Brakhage A.A."/>
            <person name="Braus G.H."/>
            <person name="Fischer R."/>
            <person name="Frisvad J.C."/>
            <person name="Goldman G.H."/>
            <person name="Houbraken J."/>
            <person name="Oakley B."/>
            <person name="Pocsi I."/>
            <person name="Scazzocchio C."/>
            <person name="Seiboth B."/>
            <person name="vanKuyk P.A."/>
            <person name="Wortman J."/>
            <person name="Dyer P.S."/>
            <person name="Grigoriev I.V."/>
        </authorList>
    </citation>
    <scope>NUCLEOTIDE SEQUENCE [LARGE SCALE GENOMIC DNA]</scope>
    <source>
        <strain evidence="3">CBS 583.65</strain>
    </source>
</reference>
<dbReference type="GeneID" id="63727727"/>
<protein>
    <submittedName>
        <fullName evidence="2">Uncharacterized protein</fullName>
    </submittedName>
</protein>
<evidence type="ECO:0000256" key="1">
    <source>
        <dbReference type="SAM" id="MobiDB-lite"/>
    </source>
</evidence>
<evidence type="ECO:0000313" key="2">
    <source>
        <dbReference type="EMBL" id="OJJ01251.1"/>
    </source>
</evidence>
<feature type="compositionally biased region" description="Polar residues" evidence="1">
    <location>
        <begin position="17"/>
        <end position="26"/>
    </location>
</feature>
<sequence>MSAQLCGRQSPPPECQTGPQENSPTGSGHIDHKFAPGPEYAPLTADAERRGVENPHTAVLTSNPKHILEDIEARKYHKGPGNEVRME</sequence>
<dbReference type="RefSeq" id="XP_040667013.1">
    <property type="nucleotide sequence ID" value="XM_040812216.1"/>
</dbReference>
<dbReference type="VEuPathDB" id="FungiDB:ASPVEDRAFT_40814"/>
<organism evidence="2 3">
    <name type="scientific">Aspergillus versicolor CBS 583.65</name>
    <dbReference type="NCBI Taxonomy" id="1036611"/>
    <lineage>
        <taxon>Eukaryota</taxon>
        <taxon>Fungi</taxon>
        <taxon>Dikarya</taxon>
        <taxon>Ascomycota</taxon>
        <taxon>Pezizomycotina</taxon>
        <taxon>Eurotiomycetes</taxon>
        <taxon>Eurotiomycetidae</taxon>
        <taxon>Eurotiales</taxon>
        <taxon>Aspergillaceae</taxon>
        <taxon>Aspergillus</taxon>
        <taxon>Aspergillus subgen. Nidulantes</taxon>
    </lineage>
</organism>
<gene>
    <name evidence="2" type="ORF">ASPVEDRAFT_40814</name>
</gene>
<dbReference type="OrthoDB" id="5375886at2759"/>
<accession>A0A1L9PIC9</accession>